<dbReference type="Proteomes" id="UP000032180">
    <property type="component" value="Chromosome 2"/>
</dbReference>
<keyword evidence="2" id="KW-1185">Reference proteome</keyword>
<proteinExistence type="predicted"/>
<sequence length="78" mass="8736">MPNSQEASAQRRPLQGDKVKSKGMKSLLLLVAWEIWGEQNMRVFKGEVLTIPQLVSKIIDEINLWSICGATNIVRLSA</sequence>
<protein>
    <submittedName>
        <fullName evidence="1">Uncharacterized protein</fullName>
    </submittedName>
</protein>
<organism evidence="1 2">
    <name type="scientific">Leersia perrieri</name>
    <dbReference type="NCBI Taxonomy" id="77586"/>
    <lineage>
        <taxon>Eukaryota</taxon>
        <taxon>Viridiplantae</taxon>
        <taxon>Streptophyta</taxon>
        <taxon>Embryophyta</taxon>
        <taxon>Tracheophyta</taxon>
        <taxon>Spermatophyta</taxon>
        <taxon>Magnoliopsida</taxon>
        <taxon>Liliopsida</taxon>
        <taxon>Poales</taxon>
        <taxon>Poaceae</taxon>
        <taxon>BOP clade</taxon>
        <taxon>Oryzoideae</taxon>
        <taxon>Oryzeae</taxon>
        <taxon>Oryzinae</taxon>
        <taxon>Leersia</taxon>
    </lineage>
</organism>
<dbReference type="Gramene" id="LPERR02G21520.1">
    <property type="protein sequence ID" value="LPERR02G21520.1"/>
    <property type="gene ID" value="LPERR02G21520"/>
</dbReference>
<accession>A0A0D9VJ25</accession>
<dbReference type="AlphaFoldDB" id="A0A0D9VJ25"/>
<evidence type="ECO:0000313" key="1">
    <source>
        <dbReference type="EnsemblPlants" id="LPERR02G21520.1"/>
    </source>
</evidence>
<reference evidence="2" key="2">
    <citation type="submission" date="2013-12" db="EMBL/GenBank/DDBJ databases">
        <authorList>
            <person name="Yu Y."/>
            <person name="Lee S."/>
            <person name="de Baynast K."/>
            <person name="Wissotski M."/>
            <person name="Liu L."/>
            <person name="Talag J."/>
            <person name="Goicoechea J."/>
            <person name="Angelova A."/>
            <person name="Jetty R."/>
            <person name="Kudrna D."/>
            <person name="Golser W."/>
            <person name="Rivera L."/>
            <person name="Zhang J."/>
            <person name="Wing R."/>
        </authorList>
    </citation>
    <scope>NUCLEOTIDE SEQUENCE</scope>
</reference>
<evidence type="ECO:0000313" key="2">
    <source>
        <dbReference type="Proteomes" id="UP000032180"/>
    </source>
</evidence>
<name>A0A0D9VJ25_9ORYZ</name>
<reference evidence="1" key="3">
    <citation type="submission" date="2015-04" db="UniProtKB">
        <authorList>
            <consortium name="EnsemblPlants"/>
        </authorList>
    </citation>
    <scope>IDENTIFICATION</scope>
</reference>
<reference evidence="1 2" key="1">
    <citation type="submission" date="2012-08" db="EMBL/GenBank/DDBJ databases">
        <title>Oryza genome evolution.</title>
        <authorList>
            <person name="Wing R.A."/>
        </authorList>
    </citation>
    <scope>NUCLEOTIDE SEQUENCE</scope>
</reference>
<dbReference type="HOGENOM" id="CLU_2625536_0_0_1"/>
<dbReference type="EnsemblPlants" id="LPERR02G21520.1">
    <property type="protein sequence ID" value="LPERR02G21520.1"/>
    <property type="gene ID" value="LPERR02G21520"/>
</dbReference>